<keyword evidence="2" id="KW-1185">Reference proteome</keyword>
<evidence type="ECO:0000313" key="1">
    <source>
        <dbReference type="EMBL" id="MBO2989264.1"/>
    </source>
</evidence>
<proteinExistence type="predicted"/>
<dbReference type="AlphaFoldDB" id="A0A939TMK3"/>
<accession>A0A939TMK3</accession>
<dbReference type="EMBL" id="JAGFBF010000001">
    <property type="protein sequence ID" value="MBO2989264.1"/>
    <property type="molecule type" value="Genomic_DNA"/>
</dbReference>
<reference evidence="1" key="1">
    <citation type="submission" date="2021-03" db="EMBL/GenBank/DDBJ databases">
        <title>Leucobacter chromiisoli sp. nov., isolated from chromium-containing soil of chemical plant.</title>
        <authorList>
            <person name="Xu Z."/>
        </authorList>
    </citation>
    <scope>NUCLEOTIDE SEQUENCE</scope>
    <source>
        <strain evidence="1">K 70/01</strain>
    </source>
</reference>
<protein>
    <submittedName>
        <fullName evidence="1">Uncharacterized protein</fullName>
    </submittedName>
</protein>
<comment type="caution">
    <text evidence="1">The sequence shown here is derived from an EMBL/GenBank/DDBJ whole genome shotgun (WGS) entry which is preliminary data.</text>
</comment>
<gene>
    <name evidence="1" type="ORF">J4H85_04530</name>
</gene>
<sequence length="95" mass="10774">MNAKVMIQEPGAVERVVEVELIPNDAWLAVLAAPTLDEDLNRRGWANVDSNRKTLFEYAAEITGFDLNDFENSYQNGTLMGDLKEWFQGLCEVYC</sequence>
<evidence type="ECO:0000313" key="2">
    <source>
        <dbReference type="Proteomes" id="UP000668403"/>
    </source>
</evidence>
<dbReference type="RefSeq" id="WP_208237183.1">
    <property type="nucleotide sequence ID" value="NZ_BAAAQU010000001.1"/>
</dbReference>
<organism evidence="1 2">
    <name type="scientific">Leucobacter tardus</name>
    <dbReference type="NCBI Taxonomy" id="501483"/>
    <lineage>
        <taxon>Bacteria</taxon>
        <taxon>Bacillati</taxon>
        <taxon>Actinomycetota</taxon>
        <taxon>Actinomycetes</taxon>
        <taxon>Micrococcales</taxon>
        <taxon>Microbacteriaceae</taxon>
        <taxon>Leucobacter</taxon>
    </lineage>
</organism>
<dbReference type="Proteomes" id="UP000668403">
    <property type="component" value="Unassembled WGS sequence"/>
</dbReference>
<name>A0A939TMK3_9MICO</name>